<evidence type="ECO:0000313" key="22">
    <source>
        <dbReference type="EMBL" id="TCP33433.1"/>
    </source>
</evidence>
<dbReference type="InterPro" id="IPR036397">
    <property type="entry name" value="RNaseH_sf"/>
</dbReference>
<dbReference type="InterPro" id="IPR020045">
    <property type="entry name" value="DNA_polI_H3TH"/>
</dbReference>
<keyword evidence="11 17" id="KW-0269">Exonuclease</keyword>
<keyword evidence="8" id="KW-0540">Nuclease</keyword>
<dbReference type="SUPFAM" id="SSF53098">
    <property type="entry name" value="Ribonuclease H-like"/>
    <property type="match status" value="1"/>
</dbReference>
<dbReference type="Gene3D" id="3.40.50.1010">
    <property type="entry name" value="5'-nuclease"/>
    <property type="match status" value="1"/>
</dbReference>
<dbReference type="Gene3D" id="1.20.1060.10">
    <property type="entry name" value="Taq DNA Polymerase, Chain T, domain 4"/>
    <property type="match status" value="1"/>
</dbReference>
<evidence type="ECO:0000313" key="23">
    <source>
        <dbReference type="Proteomes" id="UP000295399"/>
    </source>
</evidence>
<evidence type="ECO:0000256" key="7">
    <source>
        <dbReference type="ARBA" id="ARBA00022705"/>
    </source>
</evidence>
<feature type="domain" description="DNA-directed DNA polymerase family A palm" evidence="21">
    <location>
        <begin position="679"/>
        <end position="886"/>
    </location>
</feature>
<dbReference type="Pfam" id="PF02739">
    <property type="entry name" value="5_3_exonuc_N"/>
    <property type="match status" value="1"/>
</dbReference>
<dbReference type="InterPro" id="IPR043502">
    <property type="entry name" value="DNA/RNA_pol_sf"/>
</dbReference>
<dbReference type="CDD" id="cd06139">
    <property type="entry name" value="DNA_polA_I_Ecoli_like_exo"/>
    <property type="match status" value="1"/>
</dbReference>
<dbReference type="Gene3D" id="3.30.70.370">
    <property type="match status" value="1"/>
</dbReference>
<dbReference type="InParanoid" id="A0A4R2PDW4"/>
<dbReference type="Proteomes" id="UP000295399">
    <property type="component" value="Unassembled WGS sequence"/>
</dbReference>
<dbReference type="FunFam" id="1.20.1060.10:FF:000001">
    <property type="entry name" value="DNA polymerase I"/>
    <property type="match status" value="1"/>
</dbReference>
<dbReference type="InterPro" id="IPR029060">
    <property type="entry name" value="PIN-like_dom_sf"/>
</dbReference>
<evidence type="ECO:0000256" key="16">
    <source>
        <dbReference type="NCBIfam" id="TIGR00593"/>
    </source>
</evidence>
<evidence type="ECO:0000259" key="21">
    <source>
        <dbReference type="SMART" id="SM00482"/>
    </source>
</evidence>
<keyword evidence="13 17" id="KW-0238">DNA-binding</keyword>
<comment type="function">
    <text evidence="17">In addition to polymerase activity, this DNA polymerase exhibits 3'-5' and 5'-3' exonuclease activity.</text>
</comment>
<dbReference type="InterPro" id="IPR001098">
    <property type="entry name" value="DNA-dir_DNA_pol_A_palm_dom"/>
</dbReference>
<keyword evidence="14 17" id="KW-0234">DNA repair</keyword>
<dbReference type="CDD" id="cd09859">
    <property type="entry name" value="PIN_53EXO"/>
    <property type="match status" value="1"/>
</dbReference>
<dbReference type="GO" id="GO:0006302">
    <property type="term" value="P:double-strand break repair"/>
    <property type="evidence" value="ECO:0007669"/>
    <property type="project" value="TreeGrafter"/>
</dbReference>
<evidence type="ECO:0000256" key="10">
    <source>
        <dbReference type="ARBA" id="ARBA00022801"/>
    </source>
</evidence>
<dbReference type="Gene3D" id="1.10.150.20">
    <property type="entry name" value="5' to 3' exonuclease, C-terminal subdomain"/>
    <property type="match status" value="2"/>
</dbReference>
<comment type="catalytic activity">
    <reaction evidence="15 17">
        <text>DNA(n) + a 2'-deoxyribonucleoside 5'-triphosphate = DNA(n+1) + diphosphate</text>
        <dbReference type="Rhea" id="RHEA:22508"/>
        <dbReference type="Rhea" id="RHEA-COMP:17339"/>
        <dbReference type="Rhea" id="RHEA-COMP:17340"/>
        <dbReference type="ChEBI" id="CHEBI:33019"/>
        <dbReference type="ChEBI" id="CHEBI:61560"/>
        <dbReference type="ChEBI" id="CHEBI:173112"/>
        <dbReference type="EC" id="2.7.7.7"/>
    </reaction>
</comment>
<dbReference type="RefSeq" id="WP_132708718.1">
    <property type="nucleotide sequence ID" value="NZ_JACIGF010000007.1"/>
</dbReference>
<evidence type="ECO:0000256" key="15">
    <source>
        <dbReference type="ARBA" id="ARBA00049244"/>
    </source>
</evidence>
<comment type="similarity">
    <text evidence="1 17">Belongs to the DNA polymerase type-A family.</text>
</comment>
<dbReference type="GO" id="GO:0008409">
    <property type="term" value="F:5'-3' exonuclease activity"/>
    <property type="evidence" value="ECO:0007669"/>
    <property type="project" value="UniProtKB-UniRule"/>
</dbReference>
<dbReference type="CDD" id="cd08637">
    <property type="entry name" value="DNA_pol_A_pol_I_C"/>
    <property type="match status" value="1"/>
</dbReference>
<evidence type="ECO:0000256" key="2">
    <source>
        <dbReference type="ARBA" id="ARBA00011541"/>
    </source>
</evidence>
<dbReference type="InterPro" id="IPR036279">
    <property type="entry name" value="5-3_exonuclease_C_sf"/>
</dbReference>
<dbReference type="AlphaFoldDB" id="A0A4R2PDW4"/>
<keyword evidence="7 17" id="KW-0235">DNA replication</keyword>
<keyword evidence="5 17" id="KW-0808">Transferase</keyword>
<dbReference type="OrthoDB" id="9806424at2"/>
<evidence type="ECO:0000259" key="20">
    <source>
        <dbReference type="SMART" id="SM00479"/>
    </source>
</evidence>
<keyword evidence="12 17" id="KW-0239">DNA-directed DNA polymerase</keyword>
<evidence type="ECO:0000256" key="17">
    <source>
        <dbReference type="RuleBase" id="RU004460"/>
    </source>
</evidence>
<dbReference type="FunFam" id="3.40.50.1010:FF:000001">
    <property type="entry name" value="DNA polymerase I"/>
    <property type="match status" value="1"/>
</dbReference>
<dbReference type="Pfam" id="PF01612">
    <property type="entry name" value="DNA_pol_A_exo1"/>
    <property type="match status" value="1"/>
</dbReference>
<dbReference type="Pfam" id="PF00476">
    <property type="entry name" value="DNA_pol_A"/>
    <property type="match status" value="1"/>
</dbReference>
<reference evidence="22 23" key="1">
    <citation type="submission" date="2019-03" db="EMBL/GenBank/DDBJ databases">
        <title>Genomic Encyclopedia of Type Strains, Phase IV (KMG-IV): sequencing the most valuable type-strain genomes for metagenomic binning, comparative biology and taxonomic classification.</title>
        <authorList>
            <person name="Goeker M."/>
        </authorList>
    </citation>
    <scope>NUCLEOTIDE SEQUENCE [LARGE SCALE GENOMIC DNA]</scope>
    <source>
        <strain evidence="22 23">DSM 2132</strain>
    </source>
</reference>
<evidence type="ECO:0000256" key="4">
    <source>
        <dbReference type="ARBA" id="ARBA00020311"/>
    </source>
</evidence>
<dbReference type="GO" id="GO:0003677">
    <property type="term" value="F:DNA binding"/>
    <property type="evidence" value="ECO:0007669"/>
    <property type="project" value="UniProtKB-UniRule"/>
</dbReference>
<dbReference type="SMART" id="SM00479">
    <property type="entry name" value="EXOIII"/>
    <property type="match status" value="1"/>
</dbReference>
<evidence type="ECO:0000256" key="14">
    <source>
        <dbReference type="ARBA" id="ARBA00023204"/>
    </source>
</evidence>
<evidence type="ECO:0000256" key="3">
    <source>
        <dbReference type="ARBA" id="ARBA00012417"/>
    </source>
</evidence>
<feature type="domain" description="5'-3' exonuclease" evidence="19">
    <location>
        <begin position="7"/>
        <end position="266"/>
    </location>
</feature>
<dbReference type="CDD" id="cd09898">
    <property type="entry name" value="H3TH_53EXO"/>
    <property type="match status" value="1"/>
</dbReference>
<evidence type="ECO:0000256" key="12">
    <source>
        <dbReference type="ARBA" id="ARBA00022932"/>
    </source>
</evidence>
<keyword evidence="10 17" id="KW-0378">Hydrolase</keyword>
<keyword evidence="6 17" id="KW-0548">Nucleotidyltransferase</keyword>
<dbReference type="Pfam" id="PF01367">
    <property type="entry name" value="5_3_exonuc"/>
    <property type="match status" value="1"/>
</dbReference>
<dbReference type="InterPro" id="IPR018320">
    <property type="entry name" value="DNA_polymerase_1"/>
</dbReference>
<dbReference type="FunFam" id="1.10.150.20:FF:000003">
    <property type="entry name" value="DNA polymerase I"/>
    <property type="match status" value="1"/>
</dbReference>
<dbReference type="GO" id="GO:0003887">
    <property type="term" value="F:DNA-directed DNA polymerase activity"/>
    <property type="evidence" value="ECO:0007669"/>
    <property type="project" value="UniProtKB-UniRule"/>
</dbReference>
<evidence type="ECO:0000259" key="18">
    <source>
        <dbReference type="SMART" id="SM00474"/>
    </source>
</evidence>
<dbReference type="PROSITE" id="PS00447">
    <property type="entry name" value="DNA_POLYMERASE_A"/>
    <property type="match status" value="1"/>
</dbReference>
<dbReference type="FunFam" id="1.10.150.20:FF:000002">
    <property type="entry name" value="DNA polymerase I"/>
    <property type="match status" value="1"/>
</dbReference>
<dbReference type="FunFam" id="3.30.420.10:FF:000026">
    <property type="entry name" value="DNA polymerase I"/>
    <property type="match status" value="1"/>
</dbReference>
<name>A0A4R2PDW4_RHOSA</name>
<evidence type="ECO:0000256" key="5">
    <source>
        <dbReference type="ARBA" id="ARBA00022679"/>
    </source>
</evidence>
<dbReference type="FunCoup" id="A0A4R2PDW4">
    <property type="interactions" value="498"/>
</dbReference>
<dbReference type="SUPFAM" id="SSF47807">
    <property type="entry name" value="5' to 3' exonuclease, C-terminal subdomain"/>
    <property type="match status" value="1"/>
</dbReference>
<sequence>MTQTARNHLYLVDGSSYIFRAYHKLPPMTRADGTPVNAVYGFTTMLMKLVQDLNDGVAPTHLAVIFDAAKHSFRNDLYDQYKANRPEPPEDLVPQFPLIREAVRAMSLPCIELQGWEADDIIATYTTQARGLGFDVTIVSSDKDLMQLVDDHVQLFDTMKNVRMGADAVQDKFGVGPDKVVDVQALAGDSVDNVPGVPGIGVKTAAQLIHDHGDLETLLANAEGIKQKKRRENLIAFADQARLSKKLVQLACDVPLDDALDALAVHAPDPHKLLAFVDANQFKSLRAKVIAAGGLDDADDAGAQTGDAAEYTDQTDYECVTDMAALDRWIAEAREAGTVAVDTETTGLNAMTARLVGVSLSVVAGRACYIPLAHRASEGLALDGDGPAQIDKASALAALKPLLEDPAVLKVGQNIKYDLQILAHEGIAVSPFDDTMLESYVLDCGRHGHGMDELAKLHLSVTPTPYKAVAGIGKKQVTFDLVPLDKATHYAAEDADITGRLHRLLKPQLPKAGLLTVYETLERGMPAVLQRMERHGIKVDRQALSRLSGDFAQRMGALEAEIHELAGETFNIASPKQLGAILFDKMGLQGGKKGKTGAYSTSADVLEKLAAEGHDLPARVLDWRQLSKLKSTYTDALQDDIHPETGRVHTSFSLAGTTTGRLASTDPNLQNIPVRTEEGREIRKAFVAEPGHRLVAADYSQIELRVLAHMAGVDALVEAFRDGQDIHAITASQVFDVPVDGMDPMVRRQAKAINFGIIYGISGFGLANQLGIPRADAQRYIDAYFERFPQIQDYMERTKAQAREQGYVETLFGRRTHTPAIKSKNWQERSFAERAAINAPIQGTAADIIRRAMLRMEAALSDAGLDDVKMLLQVHDELIFEIAEDRVDRAIPVIRETMETACAPVLDLAVPLVVDCGSGQSWYEAH</sequence>
<dbReference type="PANTHER" id="PTHR10133:SF27">
    <property type="entry name" value="DNA POLYMERASE NU"/>
    <property type="match status" value="1"/>
</dbReference>
<dbReference type="InterPro" id="IPR002421">
    <property type="entry name" value="5-3_exonuclease"/>
</dbReference>
<evidence type="ECO:0000259" key="19">
    <source>
        <dbReference type="SMART" id="SM00475"/>
    </source>
</evidence>
<protein>
    <recommendedName>
        <fullName evidence="4 16">DNA polymerase I</fullName>
        <ecNumber evidence="3 16">2.7.7.7</ecNumber>
    </recommendedName>
</protein>
<feature type="domain" description="Exonuclease" evidence="20">
    <location>
        <begin position="337"/>
        <end position="511"/>
    </location>
</feature>
<dbReference type="PANTHER" id="PTHR10133">
    <property type="entry name" value="DNA POLYMERASE I"/>
    <property type="match status" value="1"/>
</dbReference>
<accession>A0A4R2PDW4</accession>
<keyword evidence="23" id="KW-1185">Reference proteome</keyword>
<dbReference type="SMART" id="SM00279">
    <property type="entry name" value="HhH2"/>
    <property type="match status" value="1"/>
</dbReference>
<proteinExistence type="inferred from homology"/>
<dbReference type="SMART" id="SM00482">
    <property type="entry name" value="POLAc"/>
    <property type="match status" value="1"/>
</dbReference>
<dbReference type="SUPFAM" id="SSF56672">
    <property type="entry name" value="DNA/RNA polymerases"/>
    <property type="match status" value="1"/>
</dbReference>
<dbReference type="Gene3D" id="3.30.420.10">
    <property type="entry name" value="Ribonuclease H-like superfamily/Ribonuclease H"/>
    <property type="match status" value="1"/>
</dbReference>
<evidence type="ECO:0000256" key="8">
    <source>
        <dbReference type="ARBA" id="ARBA00022722"/>
    </source>
</evidence>
<dbReference type="InterPro" id="IPR002562">
    <property type="entry name" value="3'-5'_exonuclease_dom"/>
</dbReference>
<evidence type="ECO:0000256" key="6">
    <source>
        <dbReference type="ARBA" id="ARBA00022695"/>
    </source>
</evidence>
<comment type="caution">
    <text evidence="22">The sequence shown here is derived from an EMBL/GenBank/DDBJ whole genome shotgun (WGS) entry which is preliminary data.</text>
</comment>
<gene>
    <name evidence="17" type="primary">polA</name>
    <name evidence="22" type="ORF">EV659_10743</name>
</gene>
<dbReference type="EC" id="2.7.7.7" evidence="3 16"/>
<dbReference type="GO" id="GO:0006261">
    <property type="term" value="P:DNA-templated DNA replication"/>
    <property type="evidence" value="ECO:0007669"/>
    <property type="project" value="UniProtKB-UniRule"/>
</dbReference>
<dbReference type="GO" id="GO:0008408">
    <property type="term" value="F:3'-5' exonuclease activity"/>
    <property type="evidence" value="ECO:0007669"/>
    <property type="project" value="UniProtKB-UniRule"/>
</dbReference>
<dbReference type="NCBIfam" id="TIGR00593">
    <property type="entry name" value="pola"/>
    <property type="match status" value="1"/>
</dbReference>
<dbReference type="NCBIfam" id="NF004397">
    <property type="entry name" value="PRK05755.1"/>
    <property type="match status" value="1"/>
</dbReference>
<comment type="subunit">
    <text evidence="2">Single-chain monomer with multiple functions.</text>
</comment>
<dbReference type="EMBL" id="SLXO01000007">
    <property type="protein sequence ID" value="TCP33433.1"/>
    <property type="molecule type" value="Genomic_DNA"/>
</dbReference>
<dbReference type="SMART" id="SM00474">
    <property type="entry name" value="35EXOc"/>
    <property type="match status" value="1"/>
</dbReference>
<dbReference type="InterPro" id="IPR012337">
    <property type="entry name" value="RNaseH-like_sf"/>
</dbReference>
<dbReference type="InterPro" id="IPR008918">
    <property type="entry name" value="HhH2"/>
</dbReference>
<dbReference type="PRINTS" id="PR00868">
    <property type="entry name" value="DNAPOLI"/>
</dbReference>
<organism evidence="22 23">
    <name type="scientific">Rhodothalassium salexigens DSM 2132</name>
    <dbReference type="NCBI Taxonomy" id="1188247"/>
    <lineage>
        <taxon>Bacteria</taxon>
        <taxon>Pseudomonadati</taxon>
        <taxon>Pseudomonadota</taxon>
        <taxon>Alphaproteobacteria</taxon>
        <taxon>Rhodothalassiales</taxon>
        <taxon>Rhodothalassiaceae</taxon>
        <taxon>Rhodothalassium</taxon>
    </lineage>
</organism>
<evidence type="ECO:0000256" key="11">
    <source>
        <dbReference type="ARBA" id="ARBA00022839"/>
    </source>
</evidence>
<dbReference type="SUPFAM" id="SSF88723">
    <property type="entry name" value="PIN domain-like"/>
    <property type="match status" value="1"/>
</dbReference>
<dbReference type="SMART" id="SM00475">
    <property type="entry name" value="53EXOc"/>
    <property type="match status" value="1"/>
</dbReference>
<evidence type="ECO:0000256" key="9">
    <source>
        <dbReference type="ARBA" id="ARBA00022763"/>
    </source>
</evidence>
<evidence type="ECO:0000256" key="1">
    <source>
        <dbReference type="ARBA" id="ARBA00007705"/>
    </source>
</evidence>
<dbReference type="InterPro" id="IPR002298">
    <property type="entry name" value="DNA_polymerase_A"/>
</dbReference>
<dbReference type="InterPro" id="IPR019760">
    <property type="entry name" value="DNA-dir_DNA_pol_A_CS"/>
</dbReference>
<dbReference type="InterPro" id="IPR020046">
    <property type="entry name" value="5-3_exonucl_a-hlix_arch_N"/>
</dbReference>
<feature type="domain" description="3'-5' exonuclease" evidence="18">
    <location>
        <begin position="317"/>
        <end position="510"/>
    </location>
</feature>
<keyword evidence="9 17" id="KW-0227">DNA damage</keyword>
<evidence type="ECO:0000256" key="13">
    <source>
        <dbReference type="ARBA" id="ARBA00023125"/>
    </source>
</evidence>
<dbReference type="InterPro" id="IPR013520">
    <property type="entry name" value="Ribonucl_H"/>
</dbReference>